<accession>A0A0C1MGZ8</accession>
<dbReference type="RefSeq" id="WP_039610748.1">
    <property type="nucleotide sequence ID" value="NZ_JWIC01000007.1"/>
</dbReference>
<evidence type="ECO:0000259" key="2">
    <source>
        <dbReference type="PROSITE" id="PS51384"/>
    </source>
</evidence>
<dbReference type="InterPro" id="IPR017927">
    <property type="entry name" value="FAD-bd_FR_type"/>
</dbReference>
<dbReference type="InterPro" id="IPR039261">
    <property type="entry name" value="FNR_nucleotide-bd"/>
</dbReference>
<feature type="domain" description="FAD-binding FR-type" evidence="2">
    <location>
        <begin position="4"/>
        <end position="126"/>
    </location>
</feature>
<dbReference type="PANTHER" id="PTHR30157">
    <property type="entry name" value="FERRIC REDUCTASE, NADPH-DEPENDENT"/>
    <property type="match status" value="1"/>
</dbReference>
<dbReference type="Proteomes" id="UP000031327">
    <property type="component" value="Unassembled WGS sequence"/>
</dbReference>
<dbReference type="OrthoDB" id="9814826at2"/>
<gene>
    <name evidence="3" type="ORF">JF50_18005</name>
</gene>
<proteinExistence type="inferred from homology"/>
<comment type="caution">
    <text evidence="3">The sequence shown here is derived from an EMBL/GenBank/DDBJ whole genome shotgun (WGS) entry which is preliminary data.</text>
</comment>
<evidence type="ECO:0000313" key="3">
    <source>
        <dbReference type="EMBL" id="KID56174.1"/>
    </source>
</evidence>
<dbReference type="EMBL" id="JWIC01000007">
    <property type="protein sequence ID" value="KID56174.1"/>
    <property type="molecule type" value="Genomic_DNA"/>
</dbReference>
<evidence type="ECO:0000313" key="4">
    <source>
        <dbReference type="Proteomes" id="UP000031327"/>
    </source>
</evidence>
<dbReference type="GO" id="GO:0016491">
    <property type="term" value="F:oxidoreductase activity"/>
    <property type="evidence" value="ECO:0007669"/>
    <property type="project" value="InterPro"/>
</dbReference>
<name>A0A0C1MGZ8_9GAMM</name>
<dbReference type="SUPFAM" id="SSF63380">
    <property type="entry name" value="Riboflavin synthase domain-like"/>
    <property type="match status" value="1"/>
</dbReference>
<dbReference type="Gene3D" id="2.40.30.10">
    <property type="entry name" value="Translation factors"/>
    <property type="match status" value="1"/>
</dbReference>
<dbReference type="Pfam" id="PF08021">
    <property type="entry name" value="FAD_binding_9"/>
    <property type="match status" value="1"/>
</dbReference>
<reference evidence="3 4" key="1">
    <citation type="submission" date="2014-12" db="EMBL/GenBank/DDBJ databases">
        <title>Draft Genome Sequence of Pseudoalteromonas luteoviolacea HI1.</title>
        <authorList>
            <person name="Asahina A.Y."/>
            <person name="Hadfield M.G."/>
        </authorList>
    </citation>
    <scope>NUCLEOTIDE SEQUENCE [LARGE SCALE GENOMIC DNA]</scope>
    <source>
        <strain evidence="3 4">HI1</strain>
    </source>
</reference>
<dbReference type="InterPro" id="IPR017938">
    <property type="entry name" value="Riboflavin_synthase-like_b-brl"/>
</dbReference>
<dbReference type="InterPro" id="IPR007037">
    <property type="entry name" value="SIP_rossman_dom"/>
</dbReference>
<sequence length="264" mass="29722">MAVGNYRKAQVLKSEFLTPNMKRIVLTGKDLASFPEGFEAGYVKLLFTKQGRVLREDEAFAQLANNNIMMRTYTVRAFDKQAQQLTIDFALHEKEGAIAPASDWAKTAQLGDEIIVGGPGKTIGVDHRADWFLLVGDMTALPAISCYLESLPACAHGRAVIEVTSSEDIQDLNKPSGIEVIWRVNTTPGKNSPLLDTVKDIDWQQGDVFVWCACEFDTMKVLRRWFKKEKGLEKEQMYVSSYWKLDCTEEEHKAEKLADLNLPN</sequence>
<dbReference type="CDD" id="cd06193">
    <property type="entry name" value="siderophore_interacting"/>
    <property type="match status" value="1"/>
</dbReference>
<organism evidence="3 4">
    <name type="scientific">Pseudoalteromonas luteoviolacea</name>
    <dbReference type="NCBI Taxonomy" id="43657"/>
    <lineage>
        <taxon>Bacteria</taxon>
        <taxon>Pseudomonadati</taxon>
        <taxon>Pseudomonadota</taxon>
        <taxon>Gammaproteobacteria</taxon>
        <taxon>Alteromonadales</taxon>
        <taxon>Pseudoalteromonadaceae</taxon>
        <taxon>Pseudoalteromonas</taxon>
    </lineage>
</organism>
<dbReference type="Gene3D" id="3.40.50.80">
    <property type="entry name" value="Nucleotide-binding domain of ferredoxin-NADP reductase (FNR) module"/>
    <property type="match status" value="1"/>
</dbReference>
<dbReference type="InterPro" id="IPR039374">
    <property type="entry name" value="SIP_fam"/>
</dbReference>
<evidence type="ECO:0000256" key="1">
    <source>
        <dbReference type="ARBA" id="ARBA00035644"/>
    </source>
</evidence>
<dbReference type="PROSITE" id="PS51384">
    <property type="entry name" value="FAD_FR"/>
    <property type="match status" value="1"/>
</dbReference>
<dbReference type="Pfam" id="PF04954">
    <property type="entry name" value="SIP"/>
    <property type="match status" value="1"/>
</dbReference>
<protein>
    <recommendedName>
        <fullName evidence="2">FAD-binding FR-type domain-containing protein</fullName>
    </recommendedName>
</protein>
<dbReference type="InterPro" id="IPR013113">
    <property type="entry name" value="SIP_FAD-bd"/>
</dbReference>
<dbReference type="PANTHER" id="PTHR30157:SF0">
    <property type="entry name" value="NADPH-DEPENDENT FERRIC-CHELATE REDUCTASE"/>
    <property type="match status" value="1"/>
</dbReference>
<comment type="similarity">
    <text evidence="1">Belongs to the SIP oxidoreductase family.</text>
</comment>
<dbReference type="AlphaFoldDB" id="A0A0C1MGZ8"/>